<keyword evidence="1" id="KW-0472">Membrane</keyword>
<reference evidence="3 4" key="1">
    <citation type="journal article" date="2019" name="Nat. Ecol. Evol.">
        <title>Megaphylogeny resolves global patterns of mushroom evolution.</title>
        <authorList>
            <person name="Varga T."/>
            <person name="Krizsan K."/>
            <person name="Foldi C."/>
            <person name="Dima B."/>
            <person name="Sanchez-Garcia M."/>
            <person name="Sanchez-Ramirez S."/>
            <person name="Szollosi G.J."/>
            <person name="Szarkandi J.G."/>
            <person name="Papp V."/>
            <person name="Albert L."/>
            <person name="Andreopoulos W."/>
            <person name="Angelini C."/>
            <person name="Antonin V."/>
            <person name="Barry K.W."/>
            <person name="Bougher N.L."/>
            <person name="Buchanan P."/>
            <person name="Buyck B."/>
            <person name="Bense V."/>
            <person name="Catcheside P."/>
            <person name="Chovatia M."/>
            <person name="Cooper J."/>
            <person name="Damon W."/>
            <person name="Desjardin D."/>
            <person name="Finy P."/>
            <person name="Geml J."/>
            <person name="Haridas S."/>
            <person name="Hughes K."/>
            <person name="Justo A."/>
            <person name="Karasinski D."/>
            <person name="Kautmanova I."/>
            <person name="Kiss B."/>
            <person name="Kocsube S."/>
            <person name="Kotiranta H."/>
            <person name="LaButti K.M."/>
            <person name="Lechner B.E."/>
            <person name="Liimatainen K."/>
            <person name="Lipzen A."/>
            <person name="Lukacs Z."/>
            <person name="Mihaltcheva S."/>
            <person name="Morgado L.N."/>
            <person name="Niskanen T."/>
            <person name="Noordeloos M.E."/>
            <person name="Ohm R.A."/>
            <person name="Ortiz-Santana B."/>
            <person name="Ovrebo C."/>
            <person name="Racz N."/>
            <person name="Riley R."/>
            <person name="Savchenko A."/>
            <person name="Shiryaev A."/>
            <person name="Soop K."/>
            <person name="Spirin V."/>
            <person name="Szebenyi C."/>
            <person name="Tomsovsky M."/>
            <person name="Tulloss R.E."/>
            <person name="Uehling J."/>
            <person name="Grigoriev I.V."/>
            <person name="Vagvolgyi C."/>
            <person name="Papp T."/>
            <person name="Martin F.M."/>
            <person name="Miettinen O."/>
            <person name="Hibbett D.S."/>
            <person name="Nagy L.G."/>
        </authorList>
    </citation>
    <scope>NUCLEOTIDE SEQUENCE [LARGE SCALE GENOMIC DNA]</scope>
    <source>
        <strain evidence="3 4">CBS 166.37</strain>
    </source>
</reference>
<feature type="transmembrane region" description="Helical" evidence="1">
    <location>
        <begin position="69"/>
        <end position="93"/>
    </location>
</feature>
<evidence type="ECO:0000313" key="4">
    <source>
        <dbReference type="Proteomes" id="UP000308652"/>
    </source>
</evidence>
<dbReference type="InterPro" id="IPR045338">
    <property type="entry name" value="DUF6535"/>
</dbReference>
<feature type="domain" description="DUF6535" evidence="2">
    <location>
        <begin position="6"/>
        <end position="93"/>
    </location>
</feature>
<dbReference type="OrthoDB" id="3235960at2759"/>
<feature type="non-terminal residue" evidence="3">
    <location>
        <position position="132"/>
    </location>
</feature>
<evidence type="ECO:0000259" key="2">
    <source>
        <dbReference type="Pfam" id="PF20153"/>
    </source>
</evidence>
<evidence type="ECO:0000313" key="3">
    <source>
        <dbReference type="EMBL" id="TFK34933.1"/>
    </source>
</evidence>
<gene>
    <name evidence="3" type="ORF">BDQ12DRAFT_567061</name>
</gene>
<dbReference type="AlphaFoldDB" id="A0A5C3LRI3"/>
<feature type="transmembrane region" description="Helical" evidence="1">
    <location>
        <begin position="99"/>
        <end position="123"/>
    </location>
</feature>
<protein>
    <recommendedName>
        <fullName evidence="2">DUF6535 domain-containing protein</fullName>
    </recommendedName>
</protein>
<name>A0A5C3LRI3_9AGAR</name>
<dbReference type="Proteomes" id="UP000308652">
    <property type="component" value="Unassembled WGS sequence"/>
</dbReference>
<keyword evidence="1" id="KW-0812">Transmembrane</keyword>
<dbReference type="EMBL" id="ML213626">
    <property type="protein sequence ID" value="TFK34933.1"/>
    <property type="molecule type" value="Genomic_DNA"/>
</dbReference>
<feature type="non-terminal residue" evidence="3">
    <location>
        <position position="1"/>
    </location>
</feature>
<proteinExistence type="predicted"/>
<accession>A0A5C3LRI3</accession>
<sequence length="132" mass="14985">FSTTDINSHMQCFWFLSLSFSLASALAATLVQQWIRSYLQDSRDSSPIMHAKIRIYLHDGIKDFKMNRIVGVIPTLLHISLFLFYAGVIAFFYNVNTVIAGLHVAIIACVLLVYSFMTLLALLHRRSPFTTP</sequence>
<dbReference type="Pfam" id="PF20153">
    <property type="entry name" value="DUF6535"/>
    <property type="match status" value="1"/>
</dbReference>
<evidence type="ECO:0000256" key="1">
    <source>
        <dbReference type="SAM" id="Phobius"/>
    </source>
</evidence>
<organism evidence="3 4">
    <name type="scientific">Crucibulum laeve</name>
    <dbReference type="NCBI Taxonomy" id="68775"/>
    <lineage>
        <taxon>Eukaryota</taxon>
        <taxon>Fungi</taxon>
        <taxon>Dikarya</taxon>
        <taxon>Basidiomycota</taxon>
        <taxon>Agaricomycotina</taxon>
        <taxon>Agaricomycetes</taxon>
        <taxon>Agaricomycetidae</taxon>
        <taxon>Agaricales</taxon>
        <taxon>Agaricineae</taxon>
        <taxon>Nidulariaceae</taxon>
        <taxon>Crucibulum</taxon>
    </lineage>
</organism>
<keyword evidence="4" id="KW-1185">Reference proteome</keyword>
<feature type="transmembrane region" description="Helical" evidence="1">
    <location>
        <begin position="13"/>
        <end position="35"/>
    </location>
</feature>
<keyword evidence="1" id="KW-1133">Transmembrane helix</keyword>